<accession>A0A1V6RQX5</accession>
<organism evidence="2 3">
    <name type="scientific">Penicillium solitum</name>
    <dbReference type="NCBI Taxonomy" id="60172"/>
    <lineage>
        <taxon>Eukaryota</taxon>
        <taxon>Fungi</taxon>
        <taxon>Dikarya</taxon>
        <taxon>Ascomycota</taxon>
        <taxon>Pezizomycotina</taxon>
        <taxon>Eurotiomycetes</taxon>
        <taxon>Eurotiomycetidae</taxon>
        <taxon>Eurotiales</taxon>
        <taxon>Aspergillaceae</taxon>
        <taxon>Penicillium</taxon>
    </lineage>
</organism>
<evidence type="ECO:0000313" key="2">
    <source>
        <dbReference type="EMBL" id="OQE04165.1"/>
    </source>
</evidence>
<name>A0A1V6RQX5_9EURO</name>
<feature type="region of interest" description="Disordered" evidence="1">
    <location>
        <begin position="1"/>
        <end position="32"/>
    </location>
</feature>
<dbReference type="EMBL" id="MDYO01000001">
    <property type="protein sequence ID" value="OQE04165.1"/>
    <property type="molecule type" value="Genomic_DNA"/>
</dbReference>
<feature type="compositionally biased region" description="Polar residues" evidence="1">
    <location>
        <begin position="19"/>
        <end position="32"/>
    </location>
</feature>
<gene>
    <name evidence="2" type="ORF">PENSOL_c001G12025</name>
</gene>
<reference evidence="3" key="1">
    <citation type="journal article" date="2017" name="Nat. Microbiol.">
        <title>Global analysis of biosynthetic gene clusters reveals vast potential of secondary metabolite production in Penicillium species.</title>
        <authorList>
            <person name="Nielsen J.C."/>
            <person name="Grijseels S."/>
            <person name="Prigent S."/>
            <person name="Ji B."/>
            <person name="Dainat J."/>
            <person name="Nielsen K.F."/>
            <person name="Frisvad J.C."/>
            <person name="Workman M."/>
            <person name="Nielsen J."/>
        </authorList>
    </citation>
    <scope>NUCLEOTIDE SEQUENCE [LARGE SCALE GENOMIC DNA]</scope>
    <source>
        <strain evidence="3">IBT 29525</strain>
    </source>
</reference>
<proteinExistence type="predicted"/>
<evidence type="ECO:0000256" key="1">
    <source>
        <dbReference type="SAM" id="MobiDB-lite"/>
    </source>
</evidence>
<sequence>MPHGPLTRRKAPPRGRACPTTSAATRLQTSSSKALSEFNTAASTTSEPVTALITGHSSYSSTLSRIEQWDGVVEIFEIAPRRREILRVEEEKQADPNTIESAALYVYLPSPQGR</sequence>
<dbReference type="Proteomes" id="UP000191612">
    <property type="component" value="Unassembled WGS sequence"/>
</dbReference>
<protein>
    <submittedName>
        <fullName evidence="2">Uncharacterized protein</fullName>
    </submittedName>
</protein>
<dbReference type="AlphaFoldDB" id="A0A1V6RQX5"/>
<evidence type="ECO:0000313" key="3">
    <source>
        <dbReference type="Proteomes" id="UP000191612"/>
    </source>
</evidence>
<feature type="compositionally biased region" description="Basic residues" evidence="1">
    <location>
        <begin position="1"/>
        <end position="13"/>
    </location>
</feature>
<comment type="caution">
    <text evidence="2">The sequence shown here is derived from an EMBL/GenBank/DDBJ whole genome shotgun (WGS) entry which is preliminary data.</text>
</comment>
<keyword evidence="3" id="KW-1185">Reference proteome</keyword>